<protein>
    <submittedName>
        <fullName evidence="1">Uncharacterized protein</fullName>
    </submittedName>
</protein>
<sequence length="157" mass="18600">MFFGYWFFQKSLNNFLEKSMSVQVINRLNQPIDFYAIKVINKDKNQFLSKRLGKIRTNHYQIEYFDMSNSNEYWVVGYLPKNKMVYFTQHSVQNKEADQKIEVKNYLNQSVKLSENAQEVVENLKLGNIGQSVKVTLTLLLLFLNIVLLTRKKSYSH</sequence>
<name>A0ABQ2NLX3_9FLAO</name>
<evidence type="ECO:0000313" key="1">
    <source>
        <dbReference type="EMBL" id="GGP04500.1"/>
    </source>
</evidence>
<comment type="caution">
    <text evidence="1">The sequence shown here is derived from an EMBL/GenBank/DDBJ whole genome shotgun (WGS) entry which is preliminary data.</text>
</comment>
<dbReference type="EMBL" id="BMLV01000003">
    <property type="protein sequence ID" value="GGP04500.1"/>
    <property type="molecule type" value="Genomic_DNA"/>
</dbReference>
<evidence type="ECO:0000313" key="2">
    <source>
        <dbReference type="Proteomes" id="UP000620064"/>
    </source>
</evidence>
<reference evidence="2" key="1">
    <citation type="journal article" date="2019" name="Int. J. Syst. Evol. Microbiol.">
        <title>The Global Catalogue of Microorganisms (GCM) 10K type strain sequencing project: providing services to taxonomists for standard genome sequencing and annotation.</title>
        <authorList>
            <consortium name="The Broad Institute Genomics Platform"/>
            <consortium name="The Broad Institute Genome Sequencing Center for Infectious Disease"/>
            <person name="Wu L."/>
            <person name="Ma J."/>
        </authorList>
    </citation>
    <scope>NUCLEOTIDE SEQUENCE [LARGE SCALE GENOMIC DNA]</scope>
    <source>
        <strain evidence="2">CGMCC 1.7656</strain>
    </source>
</reference>
<keyword evidence="2" id="KW-1185">Reference proteome</keyword>
<accession>A0ABQ2NLX3</accession>
<proteinExistence type="predicted"/>
<organism evidence="1 2">
    <name type="scientific">Cloacibacterium rupense</name>
    <dbReference type="NCBI Taxonomy" id="517423"/>
    <lineage>
        <taxon>Bacteria</taxon>
        <taxon>Pseudomonadati</taxon>
        <taxon>Bacteroidota</taxon>
        <taxon>Flavobacteriia</taxon>
        <taxon>Flavobacteriales</taxon>
        <taxon>Weeksellaceae</taxon>
    </lineage>
</organism>
<gene>
    <name evidence="1" type="ORF">GCM10010992_17200</name>
</gene>
<dbReference type="Proteomes" id="UP000620064">
    <property type="component" value="Unassembled WGS sequence"/>
</dbReference>